<feature type="non-terminal residue" evidence="7">
    <location>
        <position position="1"/>
    </location>
</feature>
<evidence type="ECO:0000256" key="3">
    <source>
        <dbReference type="ARBA" id="ARBA00022989"/>
    </source>
</evidence>
<dbReference type="InterPro" id="IPR010482">
    <property type="entry name" value="TECPR1-like_DysF"/>
</dbReference>
<comment type="subcellular location">
    <subcellularLocation>
        <location evidence="1">Membrane</location>
        <topology evidence="1">Multi-pass membrane protein</topology>
    </subcellularLocation>
</comment>
<reference evidence="8" key="1">
    <citation type="journal article" date="2018" name="Nat. Microbiol.">
        <title>Leveraging single-cell genomics to expand the fungal tree of life.</title>
        <authorList>
            <person name="Ahrendt S.R."/>
            <person name="Quandt C.A."/>
            <person name="Ciobanu D."/>
            <person name="Clum A."/>
            <person name="Salamov A."/>
            <person name="Andreopoulos B."/>
            <person name="Cheng J.F."/>
            <person name="Woyke T."/>
            <person name="Pelin A."/>
            <person name="Henrissat B."/>
            <person name="Reynolds N.K."/>
            <person name="Benny G.L."/>
            <person name="Smith M.E."/>
            <person name="James T.Y."/>
            <person name="Grigoriev I.V."/>
        </authorList>
    </citation>
    <scope>NUCLEOTIDE SEQUENCE [LARGE SCALE GENOMIC DNA]</scope>
    <source>
        <strain evidence="8">RSA 1356</strain>
    </source>
</reference>
<proteinExistence type="predicted"/>
<dbReference type="InterPro" id="IPR052816">
    <property type="entry name" value="Peroxisomal_Membrane_PEX28-32"/>
</dbReference>
<protein>
    <recommendedName>
        <fullName evidence="6">TECPR1-like DysF domain-containing protein</fullName>
    </recommendedName>
</protein>
<evidence type="ECO:0000256" key="1">
    <source>
        <dbReference type="ARBA" id="ARBA00004141"/>
    </source>
</evidence>
<keyword evidence="3 5" id="KW-1133">Transmembrane helix</keyword>
<feature type="transmembrane region" description="Helical" evidence="5">
    <location>
        <begin position="179"/>
        <end position="202"/>
    </location>
</feature>
<dbReference type="GO" id="GO:0005778">
    <property type="term" value="C:peroxisomal membrane"/>
    <property type="evidence" value="ECO:0007669"/>
    <property type="project" value="UniProtKB-ARBA"/>
</dbReference>
<feature type="domain" description="TECPR1-like DysF" evidence="6">
    <location>
        <begin position="24"/>
        <end position="209"/>
    </location>
</feature>
<feature type="transmembrane region" description="Helical" evidence="5">
    <location>
        <begin position="69"/>
        <end position="99"/>
    </location>
</feature>
<evidence type="ECO:0000313" key="8">
    <source>
        <dbReference type="Proteomes" id="UP000271241"/>
    </source>
</evidence>
<dbReference type="PANTHER" id="PTHR28304">
    <property type="entry name" value="PEROXISOMAL MEMBRANE PROTEIN PEX29"/>
    <property type="match status" value="1"/>
</dbReference>
<sequence>SIIQDLIVSTAVNQMAMERAIQPVSLNLLTRTPKNTQRFVQRAGALGAAENAVKYVFTWQSPSTTMLCMLVYAILCFYPILLVLIPHLVVAQIIISNYFKRAREIAMARSGHQPIKRVETHPLGGLSTTSATSVGEYKANMQYIQNFMGTFADTYDLVAEQLHHLDWSDPQHTANIFKLVLLAMVGTLVTFYFIPINLLLLVGGEFAFISN</sequence>
<dbReference type="Proteomes" id="UP000271241">
    <property type="component" value="Unassembled WGS sequence"/>
</dbReference>
<name>A0A4P9XMX2_9FUNG</name>
<keyword evidence="8" id="KW-1185">Reference proteome</keyword>
<evidence type="ECO:0000256" key="5">
    <source>
        <dbReference type="SAM" id="Phobius"/>
    </source>
</evidence>
<dbReference type="EMBL" id="KZ992742">
    <property type="protein sequence ID" value="RKP07274.1"/>
    <property type="molecule type" value="Genomic_DNA"/>
</dbReference>
<accession>A0A4P9XMX2</accession>
<dbReference type="GO" id="GO:0007031">
    <property type="term" value="P:peroxisome organization"/>
    <property type="evidence" value="ECO:0007669"/>
    <property type="project" value="TreeGrafter"/>
</dbReference>
<dbReference type="STRING" id="78915.A0A4P9XMX2"/>
<feature type="non-terminal residue" evidence="7">
    <location>
        <position position="211"/>
    </location>
</feature>
<gene>
    <name evidence="7" type="ORF">THASP1DRAFT_9386</name>
</gene>
<evidence type="ECO:0000256" key="4">
    <source>
        <dbReference type="ARBA" id="ARBA00023136"/>
    </source>
</evidence>
<dbReference type="AlphaFoldDB" id="A0A4P9XMX2"/>
<keyword evidence="2 5" id="KW-0812">Transmembrane</keyword>
<dbReference type="OrthoDB" id="74314at2759"/>
<evidence type="ECO:0000256" key="2">
    <source>
        <dbReference type="ARBA" id="ARBA00022692"/>
    </source>
</evidence>
<evidence type="ECO:0000259" key="6">
    <source>
        <dbReference type="Pfam" id="PF06398"/>
    </source>
</evidence>
<evidence type="ECO:0000313" key="7">
    <source>
        <dbReference type="EMBL" id="RKP07274.1"/>
    </source>
</evidence>
<keyword evidence="4 5" id="KW-0472">Membrane</keyword>
<organism evidence="7 8">
    <name type="scientific">Thamnocephalis sphaerospora</name>
    <dbReference type="NCBI Taxonomy" id="78915"/>
    <lineage>
        <taxon>Eukaryota</taxon>
        <taxon>Fungi</taxon>
        <taxon>Fungi incertae sedis</taxon>
        <taxon>Zoopagomycota</taxon>
        <taxon>Zoopagomycotina</taxon>
        <taxon>Zoopagomycetes</taxon>
        <taxon>Zoopagales</taxon>
        <taxon>Sigmoideomycetaceae</taxon>
        <taxon>Thamnocephalis</taxon>
    </lineage>
</organism>
<dbReference type="PANTHER" id="PTHR28304:SF2">
    <property type="entry name" value="PEROXISOMAL MEMBRANE PROTEIN PEX29"/>
    <property type="match status" value="1"/>
</dbReference>
<dbReference type="Pfam" id="PF06398">
    <property type="entry name" value="Pex24p"/>
    <property type="match status" value="1"/>
</dbReference>